<comment type="caution">
    <text evidence="1">The sequence shown here is derived from an EMBL/GenBank/DDBJ whole genome shotgun (WGS) entry which is preliminary data.</text>
</comment>
<evidence type="ECO:0000313" key="1">
    <source>
        <dbReference type="EMBL" id="GHO82215.1"/>
    </source>
</evidence>
<organism evidence="1 2">
    <name type="scientific">Dictyobacter formicarum</name>
    <dbReference type="NCBI Taxonomy" id="2778368"/>
    <lineage>
        <taxon>Bacteria</taxon>
        <taxon>Bacillati</taxon>
        <taxon>Chloroflexota</taxon>
        <taxon>Ktedonobacteria</taxon>
        <taxon>Ktedonobacterales</taxon>
        <taxon>Dictyobacteraceae</taxon>
        <taxon>Dictyobacter</taxon>
    </lineage>
</organism>
<evidence type="ECO:0000313" key="2">
    <source>
        <dbReference type="Proteomes" id="UP000635565"/>
    </source>
</evidence>
<evidence type="ECO:0008006" key="3">
    <source>
        <dbReference type="Google" id="ProtNLM"/>
    </source>
</evidence>
<dbReference type="InterPro" id="IPR027417">
    <property type="entry name" value="P-loop_NTPase"/>
</dbReference>
<dbReference type="Gene3D" id="3.40.50.300">
    <property type="entry name" value="P-loop containing nucleotide triphosphate hydrolases"/>
    <property type="match status" value="1"/>
</dbReference>
<name>A0ABQ3V8W0_9CHLR</name>
<gene>
    <name evidence="1" type="primary">udk</name>
    <name evidence="1" type="ORF">KSZ_02210</name>
</gene>
<accession>A0ABQ3V8W0</accession>
<keyword evidence="2" id="KW-1185">Reference proteome</keyword>
<dbReference type="RefSeq" id="WP_201359913.1">
    <property type="nucleotide sequence ID" value="NZ_BNJJ01000001.1"/>
</dbReference>
<dbReference type="EMBL" id="BNJJ01000001">
    <property type="protein sequence ID" value="GHO82215.1"/>
    <property type="molecule type" value="Genomic_DNA"/>
</dbReference>
<dbReference type="SUPFAM" id="SSF52540">
    <property type="entry name" value="P-loop containing nucleoside triphosphate hydrolases"/>
    <property type="match status" value="1"/>
</dbReference>
<proteinExistence type="predicted"/>
<protein>
    <recommendedName>
        <fullName evidence="3">Uridine kinase</fullName>
    </recommendedName>
</protein>
<dbReference type="Proteomes" id="UP000635565">
    <property type="component" value="Unassembled WGS sequence"/>
</dbReference>
<sequence>MKETMKYHDADAASPCFVIAISGASGAGKTTLVKALARTLHDAAALFFDDYKPHVVASTRYPDNLIKWVRDGADPNLWETPQLVQDLAALRRREAITIHWSGERLEPATFIVIEEPFGRERESMKHLIDFVIALDIPLDIALARRLLGLTDPPYVMQQPDDRYIYLIEWLRTYLSGGYRELYLAINERVFKHSDLILDSTRPAHELVEIAVQHIQEKRQSS</sequence>
<reference evidence="1 2" key="1">
    <citation type="journal article" date="2021" name="Int. J. Syst. Evol. Microbiol.">
        <title>Reticulibacter mediterranei gen. nov., sp. nov., within the new family Reticulibacteraceae fam. nov., and Ktedonospora formicarum gen. nov., sp. nov., Ktedonobacter robiniae sp. nov., Dictyobacter formicarum sp. nov. and Dictyobacter arantiisoli sp. nov., belonging to the class Ktedonobacteria.</title>
        <authorList>
            <person name="Yabe S."/>
            <person name="Zheng Y."/>
            <person name="Wang C.M."/>
            <person name="Sakai Y."/>
            <person name="Abe K."/>
            <person name="Yokota A."/>
            <person name="Donadio S."/>
            <person name="Cavaletti L."/>
            <person name="Monciardini P."/>
        </authorList>
    </citation>
    <scope>NUCLEOTIDE SEQUENCE [LARGE SCALE GENOMIC DNA]</scope>
    <source>
        <strain evidence="1 2">SOSP1-9</strain>
    </source>
</reference>